<proteinExistence type="predicted"/>
<sequence>MKKILLFVLIGLSITCFAQNSDVIVIGNVHTPMPNYNADSLFKIMERIKPDIILHEIDGSYFTDDFKFKEPSKENEQNASEKYVAKHPAALLRPFEFEGRNEYRRAKGIKQSENPTMDLLDSLYTAGSLTKKQADIVAEYKRLTEQLNSFGYKSAKEFNNKRTDSISKLRQYYQHYKIRQVINERKEFAKRFVITTTNERVSYAEGYNRFCDFWDLRNQTMAKNIVTVVRNNPGKKIMVLTGYFHRYYLLEQLNKAKEKVNFTLKEFYE</sequence>
<evidence type="ECO:0000256" key="1">
    <source>
        <dbReference type="SAM" id="SignalP"/>
    </source>
</evidence>
<dbReference type="eggNOG" id="ENOG502ZDC4">
    <property type="taxonomic scope" value="Bacteria"/>
</dbReference>
<dbReference type="Proteomes" id="UP000030152">
    <property type="component" value="Unassembled WGS sequence"/>
</dbReference>
<organism evidence="2 3">
    <name type="scientific">Flavobacterium rivuli WB 3.3-2 = DSM 21788</name>
    <dbReference type="NCBI Taxonomy" id="1121895"/>
    <lineage>
        <taxon>Bacteria</taxon>
        <taxon>Pseudomonadati</taxon>
        <taxon>Bacteroidota</taxon>
        <taxon>Flavobacteriia</taxon>
        <taxon>Flavobacteriales</taxon>
        <taxon>Flavobacteriaceae</taxon>
        <taxon>Flavobacterium</taxon>
    </lineage>
</organism>
<feature type="chain" id="PRO_5002002806" description="TraB/GumN family protein" evidence="1">
    <location>
        <begin position="19"/>
        <end position="269"/>
    </location>
</feature>
<protein>
    <recommendedName>
        <fullName evidence="4">TraB/GumN family protein</fullName>
    </recommendedName>
</protein>
<dbReference type="AlphaFoldDB" id="A0A0A2M359"/>
<gene>
    <name evidence="2" type="ORF">Q765_13400</name>
</gene>
<feature type="signal peptide" evidence="1">
    <location>
        <begin position="1"/>
        <end position="18"/>
    </location>
</feature>
<keyword evidence="3" id="KW-1185">Reference proteome</keyword>
<comment type="caution">
    <text evidence="2">The sequence shown here is derived from an EMBL/GenBank/DDBJ whole genome shotgun (WGS) entry which is preliminary data.</text>
</comment>
<dbReference type="RefSeq" id="WP_020214794.1">
    <property type="nucleotide sequence ID" value="NZ_JRLX01000014.1"/>
</dbReference>
<evidence type="ECO:0000313" key="2">
    <source>
        <dbReference type="EMBL" id="KGO86051.1"/>
    </source>
</evidence>
<evidence type="ECO:0000313" key="3">
    <source>
        <dbReference type="Proteomes" id="UP000030152"/>
    </source>
</evidence>
<dbReference type="STRING" id="1121895.GCA_000378485_03620"/>
<reference evidence="2 3" key="1">
    <citation type="submission" date="2013-09" db="EMBL/GenBank/DDBJ databases">
        <authorList>
            <person name="Zeng Z."/>
            <person name="Chen C."/>
        </authorList>
    </citation>
    <scope>NUCLEOTIDE SEQUENCE [LARGE SCALE GENOMIC DNA]</scope>
    <source>
        <strain evidence="2 3">WB 3.3-2</strain>
    </source>
</reference>
<accession>A0A0A2M359</accession>
<name>A0A0A2M359_9FLAO</name>
<keyword evidence="1" id="KW-0732">Signal</keyword>
<dbReference type="EMBL" id="JRLX01000014">
    <property type="protein sequence ID" value="KGO86051.1"/>
    <property type="molecule type" value="Genomic_DNA"/>
</dbReference>
<evidence type="ECO:0008006" key="4">
    <source>
        <dbReference type="Google" id="ProtNLM"/>
    </source>
</evidence>
<dbReference type="SUPFAM" id="SSF159501">
    <property type="entry name" value="EreA/ChaN-like"/>
    <property type="match status" value="1"/>
</dbReference>
<dbReference type="OrthoDB" id="641734at2"/>